<accession>A0ABN7WTP8</accession>
<gene>
    <name evidence="1" type="ORF">GMARGA_LOCUS34976</name>
</gene>
<comment type="caution">
    <text evidence="1">The sequence shown here is derived from an EMBL/GenBank/DDBJ whole genome shotgun (WGS) entry which is preliminary data.</text>
</comment>
<protein>
    <submittedName>
        <fullName evidence="1">40325_t:CDS:1</fullName>
    </submittedName>
</protein>
<keyword evidence="2" id="KW-1185">Reference proteome</keyword>
<organism evidence="1 2">
    <name type="scientific">Gigaspora margarita</name>
    <dbReference type="NCBI Taxonomy" id="4874"/>
    <lineage>
        <taxon>Eukaryota</taxon>
        <taxon>Fungi</taxon>
        <taxon>Fungi incertae sedis</taxon>
        <taxon>Mucoromycota</taxon>
        <taxon>Glomeromycotina</taxon>
        <taxon>Glomeromycetes</taxon>
        <taxon>Diversisporales</taxon>
        <taxon>Gigasporaceae</taxon>
        <taxon>Gigaspora</taxon>
    </lineage>
</organism>
<reference evidence="1 2" key="1">
    <citation type="submission" date="2021-06" db="EMBL/GenBank/DDBJ databases">
        <authorList>
            <person name="Kallberg Y."/>
            <person name="Tangrot J."/>
            <person name="Rosling A."/>
        </authorList>
    </citation>
    <scope>NUCLEOTIDE SEQUENCE [LARGE SCALE GENOMIC DNA]</scope>
    <source>
        <strain evidence="1 2">120-4 pot B 10/14</strain>
    </source>
</reference>
<feature type="non-terminal residue" evidence="1">
    <location>
        <position position="1"/>
    </location>
</feature>
<evidence type="ECO:0000313" key="2">
    <source>
        <dbReference type="Proteomes" id="UP000789901"/>
    </source>
</evidence>
<dbReference type="Proteomes" id="UP000789901">
    <property type="component" value="Unassembled WGS sequence"/>
</dbReference>
<dbReference type="EMBL" id="CAJVQB010063210">
    <property type="protein sequence ID" value="CAG8840577.1"/>
    <property type="molecule type" value="Genomic_DNA"/>
</dbReference>
<name>A0ABN7WTP8_GIGMA</name>
<evidence type="ECO:0000313" key="1">
    <source>
        <dbReference type="EMBL" id="CAG8840577.1"/>
    </source>
</evidence>
<feature type="non-terminal residue" evidence="1">
    <location>
        <position position="43"/>
    </location>
</feature>
<proteinExistence type="predicted"/>
<sequence length="43" mass="4691">VLEKSPVVVSWLQKVAVSRVCLTFFNSQLLDESGYSIGDVSCS</sequence>